<feature type="region of interest" description="Disordered" evidence="1">
    <location>
        <begin position="1"/>
        <end position="27"/>
    </location>
</feature>
<evidence type="ECO:0000313" key="3">
    <source>
        <dbReference type="Proteomes" id="UP000318878"/>
    </source>
</evidence>
<dbReference type="RefSeq" id="WP_146428641.1">
    <property type="nucleotide sequence ID" value="NZ_SJPF01000001.1"/>
</dbReference>
<proteinExistence type="predicted"/>
<dbReference type="InterPro" id="IPR053855">
    <property type="entry name" value="DUF6931"/>
</dbReference>
<accession>A0A5C5VKH2</accession>
<dbReference type="Pfam" id="PF22011">
    <property type="entry name" value="DUF6931"/>
    <property type="match status" value="1"/>
</dbReference>
<sequence length="225" mass="24962">MHAPQPAKKCGCDGSHKHVPPTPRVVQPPLRGDAAAAIVCQRMKLRLSLAARRQLTSQVSSEHYFARLLTADLDADARKFLAAALPVRRALWWSVLAIHDSLGSDEAEQASRLAPVVQWIARPSDAGLIEVRRQDRKVKRNRLWGCLYQATYAAAGRVSPPERQLVVAPPEMSRRFVAALVYMASVHGGSLGYRERQRRYLLLGQSLANGPAPWSRRSAMVQETT</sequence>
<name>A0A5C5VKH2_9BACT</name>
<organism evidence="2 3">
    <name type="scientific">Blastopirellula retiformator</name>
    <dbReference type="NCBI Taxonomy" id="2527970"/>
    <lineage>
        <taxon>Bacteria</taxon>
        <taxon>Pseudomonadati</taxon>
        <taxon>Planctomycetota</taxon>
        <taxon>Planctomycetia</taxon>
        <taxon>Pirellulales</taxon>
        <taxon>Pirellulaceae</taxon>
        <taxon>Blastopirellula</taxon>
    </lineage>
</organism>
<keyword evidence="3" id="KW-1185">Reference proteome</keyword>
<dbReference type="EMBL" id="SJPF01000001">
    <property type="protein sequence ID" value="TWT38379.1"/>
    <property type="molecule type" value="Genomic_DNA"/>
</dbReference>
<dbReference type="Proteomes" id="UP000318878">
    <property type="component" value="Unassembled WGS sequence"/>
</dbReference>
<gene>
    <name evidence="2" type="ORF">Enr8_00710</name>
</gene>
<protein>
    <submittedName>
        <fullName evidence="2">Uncharacterized protein</fullName>
    </submittedName>
</protein>
<evidence type="ECO:0000313" key="2">
    <source>
        <dbReference type="EMBL" id="TWT38379.1"/>
    </source>
</evidence>
<comment type="caution">
    <text evidence="2">The sequence shown here is derived from an EMBL/GenBank/DDBJ whole genome shotgun (WGS) entry which is preliminary data.</text>
</comment>
<dbReference type="OrthoDB" id="5572566at2"/>
<evidence type="ECO:0000256" key="1">
    <source>
        <dbReference type="SAM" id="MobiDB-lite"/>
    </source>
</evidence>
<reference evidence="2 3" key="1">
    <citation type="submission" date="2019-02" db="EMBL/GenBank/DDBJ databases">
        <title>Deep-cultivation of Planctomycetes and their phenomic and genomic characterization uncovers novel biology.</title>
        <authorList>
            <person name="Wiegand S."/>
            <person name="Jogler M."/>
            <person name="Boedeker C."/>
            <person name="Pinto D."/>
            <person name="Vollmers J."/>
            <person name="Rivas-Marin E."/>
            <person name="Kohn T."/>
            <person name="Peeters S.H."/>
            <person name="Heuer A."/>
            <person name="Rast P."/>
            <person name="Oberbeckmann S."/>
            <person name="Bunk B."/>
            <person name="Jeske O."/>
            <person name="Meyerdierks A."/>
            <person name="Storesund J.E."/>
            <person name="Kallscheuer N."/>
            <person name="Luecker S."/>
            <person name="Lage O.M."/>
            <person name="Pohl T."/>
            <person name="Merkel B.J."/>
            <person name="Hornburger P."/>
            <person name="Mueller R.-W."/>
            <person name="Bruemmer F."/>
            <person name="Labrenz M."/>
            <person name="Spormann A.M."/>
            <person name="Op Den Camp H."/>
            <person name="Overmann J."/>
            <person name="Amann R."/>
            <person name="Jetten M.S.M."/>
            <person name="Mascher T."/>
            <person name="Medema M.H."/>
            <person name="Devos D.P."/>
            <person name="Kaster A.-K."/>
            <person name="Ovreas L."/>
            <person name="Rohde M."/>
            <person name="Galperin M.Y."/>
            <person name="Jogler C."/>
        </authorList>
    </citation>
    <scope>NUCLEOTIDE SEQUENCE [LARGE SCALE GENOMIC DNA]</scope>
    <source>
        <strain evidence="2 3">Enr8</strain>
    </source>
</reference>
<dbReference type="AlphaFoldDB" id="A0A5C5VKH2"/>